<dbReference type="VEuPathDB" id="VectorBase:AARA005129"/>
<reference evidence="1" key="1">
    <citation type="submission" date="2022-08" db="UniProtKB">
        <authorList>
            <consortium name="EnsemblMetazoa"/>
        </authorList>
    </citation>
    <scope>IDENTIFICATION</scope>
    <source>
        <strain evidence="1">Dongola</strain>
    </source>
</reference>
<organism evidence="1 2">
    <name type="scientific">Anopheles arabiensis</name>
    <name type="common">Mosquito</name>
    <dbReference type="NCBI Taxonomy" id="7173"/>
    <lineage>
        <taxon>Eukaryota</taxon>
        <taxon>Metazoa</taxon>
        <taxon>Ecdysozoa</taxon>
        <taxon>Arthropoda</taxon>
        <taxon>Hexapoda</taxon>
        <taxon>Insecta</taxon>
        <taxon>Pterygota</taxon>
        <taxon>Neoptera</taxon>
        <taxon>Endopterygota</taxon>
        <taxon>Diptera</taxon>
        <taxon>Nematocera</taxon>
        <taxon>Culicoidea</taxon>
        <taxon>Culicidae</taxon>
        <taxon>Anophelinae</taxon>
        <taxon>Anopheles</taxon>
    </lineage>
</organism>
<dbReference type="EnsemblMetazoa" id="AARA005129-RA">
    <property type="protein sequence ID" value="AARA005129-PA"/>
    <property type="gene ID" value="AARA005129"/>
</dbReference>
<dbReference type="GeneID" id="120901672"/>
<dbReference type="VEuPathDB" id="VectorBase:AARA21_001025"/>
<name>A0A182HV12_ANOAR</name>
<keyword evidence="2" id="KW-1185">Reference proteome</keyword>
<dbReference type="KEGG" id="aara:120901672"/>
<dbReference type="RefSeq" id="XP_040165741.1">
    <property type="nucleotide sequence ID" value="XM_040309807.1"/>
</dbReference>
<evidence type="ECO:0000313" key="2">
    <source>
        <dbReference type="Proteomes" id="UP000075840"/>
    </source>
</evidence>
<dbReference type="Proteomes" id="UP000075840">
    <property type="component" value="Unassembled WGS sequence"/>
</dbReference>
<proteinExistence type="predicted"/>
<dbReference type="RefSeq" id="XP_040165740.1">
    <property type="nucleotide sequence ID" value="XM_040309806.1"/>
</dbReference>
<dbReference type="AlphaFoldDB" id="A0A182HV12"/>
<dbReference type="EMBL" id="APCN01002489">
    <property type="status" value="NOT_ANNOTATED_CDS"/>
    <property type="molecule type" value="Genomic_DNA"/>
</dbReference>
<accession>A0A182HV12</accession>
<protein>
    <submittedName>
        <fullName evidence="1">Uncharacterized protein</fullName>
    </submittedName>
</protein>
<sequence length="195" mass="21853">MSGNGVNLHDLRLKLFGPTLDDSVLYGVDRMIDCFRRCKDTSGVPVRSASFYRSCETLPPLEPNTPSPSTFEPPAAKLSPDEMDLIIDAIVQSRRQNGQRYARKVNAAPARRVKPSEPRLRETRWALARINEFDDGGKTYEIMKPLDGSRLPTGTSVSTDTEIVFALLQNGTTLTYRIQPGESLDRARLRRAESR</sequence>
<evidence type="ECO:0000313" key="1">
    <source>
        <dbReference type="EnsemblMetazoa" id="AARA005129-PA"/>
    </source>
</evidence>